<evidence type="ECO:0000313" key="4">
    <source>
        <dbReference type="Proteomes" id="UP001169764"/>
    </source>
</evidence>
<reference evidence="3" key="1">
    <citation type="submission" date="2023-07" db="EMBL/GenBank/DDBJ databases">
        <authorList>
            <person name="Kim M."/>
        </authorList>
    </citation>
    <scope>NUCLEOTIDE SEQUENCE</scope>
    <source>
        <strain evidence="3">BIUV-7</strain>
    </source>
</reference>
<dbReference type="SUPFAM" id="SSF50630">
    <property type="entry name" value="Acid proteases"/>
    <property type="match status" value="1"/>
</dbReference>
<dbReference type="GO" id="GO:0006508">
    <property type="term" value="P:proteolysis"/>
    <property type="evidence" value="ECO:0007669"/>
    <property type="project" value="UniProtKB-KW"/>
</dbReference>
<dbReference type="Proteomes" id="UP001169764">
    <property type="component" value="Unassembled WGS sequence"/>
</dbReference>
<dbReference type="Pfam" id="PF13975">
    <property type="entry name" value="gag-asp_proteas"/>
    <property type="match status" value="1"/>
</dbReference>
<dbReference type="PROSITE" id="PS50175">
    <property type="entry name" value="ASP_PROT_RETROV"/>
    <property type="match status" value="1"/>
</dbReference>
<dbReference type="InterPro" id="IPR011969">
    <property type="entry name" value="Clan_AA_Asp_peptidase_C"/>
</dbReference>
<gene>
    <name evidence="3" type="ORF">Q4F19_03400</name>
</gene>
<keyword evidence="4" id="KW-1185">Reference proteome</keyword>
<evidence type="ECO:0000259" key="2">
    <source>
        <dbReference type="PROSITE" id="PS50175"/>
    </source>
</evidence>
<keyword evidence="1 3" id="KW-0378">Hydrolase</keyword>
<dbReference type="InterPro" id="IPR034122">
    <property type="entry name" value="Retropepsin-like_bacterial"/>
</dbReference>
<dbReference type="EMBL" id="JAUOTP010000001">
    <property type="protein sequence ID" value="MDO6413419.1"/>
    <property type="molecule type" value="Genomic_DNA"/>
</dbReference>
<dbReference type="InterPro" id="IPR001995">
    <property type="entry name" value="Peptidase_A2_cat"/>
</dbReference>
<dbReference type="InterPro" id="IPR001969">
    <property type="entry name" value="Aspartic_peptidase_AS"/>
</dbReference>
<name>A0ABT8Y518_9SPHN</name>
<dbReference type="NCBIfam" id="TIGR02281">
    <property type="entry name" value="clan_AA_DTGA"/>
    <property type="match status" value="1"/>
</dbReference>
<dbReference type="InterPro" id="IPR021109">
    <property type="entry name" value="Peptidase_aspartic_dom_sf"/>
</dbReference>
<evidence type="ECO:0000256" key="1">
    <source>
        <dbReference type="ARBA" id="ARBA00022801"/>
    </source>
</evidence>
<dbReference type="EC" id="3.4.23.-" evidence="3"/>
<sequence>MLSVPIALAAFAGGYYASEPPSVFPHTPDLAERAQARTQAAMAREVEVTDANEALVIEPEERGSRHIARSSDGLFYVRATVNGQPVRFLVDTGASVVVLSAADARAVGAAPRAGRYNARMATAGGNRPMAWTKLGHVRVAGQDVRGVTAAVVNGGPGVSLLGQNLLSKLGAMRIDGDRMEFDRATSLD</sequence>
<organism evidence="3 4">
    <name type="scientific">Sphingomonas natans</name>
    <dbReference type="NCBI Taxonomy" id="3063330"/>
    <lineage>
        <taxon>Bacteria</taxon>
        <taxon>Pseudomonadati</taxon>
        <taxon>Pseudomonadota</taxon>
        <taxon>Alphaproteobacteria</taxon>
        <taxon>Sphingomonadales</taxon>
        <taxon>Sphingomonadaceae</taxon>
        <taxon>Sphingomonas</taxon>
    </lineage>
</organism>
<dbReference type="CDD" id="cd05483">
    <property type="entry name" value="retropepsin_like_bacteria"/>
    <property type="match status" value="1"/>
</dbReference>
<proteinExistence type="predicted"/>
<dbReference type="PROSITE" id="PS00141">
    <property type="entry name" value="ASP_PROTEASE"/>
    <property type="match status" value="1"/>
</dbReference>
<dbReference type="Gene3D" id="2.40.70.10">
    <property type="entry name" value="Acid Proteases"/>
    <property type="match status" value="1"/>
</dbReference>
<comment type="caution">
    <text evidence="3">The sequence shown here is derived from an EMBL/GenBank/DDBJ whole genome shotgun (WGS) entry which is preliminary data.</text>
</comment>
<feature type="domain" description="Peptidase A2" evidence="2">
    <location>
        <begin position="86"/>
        <end position="165"/>
    </location>
</feature>
<protein>
    <submittedName>
        <fullName evidence="3">TIGR02281 family clan AA aspartic protease</fullName>
        <ecNumber evidence="3">3.4.23.-</ecNumber>
    </submittedName>
</protein>
<keyword evidence="3" id="KW-0645">Protease</keyword>
<accession>A0ABT8Y518</accession>
<dbReference type="GO" id="GO:0008233">
    <property type="term" value="F:peptidase activity"/>
    <property type="evidence" value="ECO:0007669"/>
    <property type="project" value="UniProtKB-KW"/>
</dbReference>
<evidence type="ECO:0000313" key="3">
    <source>
        <dbReference type="EMBL" id="MDO6413419.1"/>
    </source>
</evidence>